<evidence type="ECO:0000259" key="3">
    <source>
        <dbReference type="Pfam" id="PF07699"/>
    </source>
</evidence>
<dbReference type="PANTHER" id="PTHR46967:SF2">
    <property type="entry name" value="SUSHI, VON WILLEBRAND FACTOR TYPE A, EGF AND PENTRAXIN DOMAIN-CONTAINING PROTEIN 1-LIKE"/>
    <property type="match status" value="1"/>
</dbReference>
<evidence type="ECO:0000313" key="6">
    <source>
        <dbReference type="Proteomes" id="UP000654075"/>
    </source>
</evidence>
<gene>
    <name evidence="4" type="ORF">PGLA1383_LOCUS32671</name>
    <name evidence="5" type="ORF">PGLA2088_LOCUS29114</name>
</gene>
<keyword evidence="6" id="KW-1185">Reference proteome</keyword>
<feature type="transmembrane region" description="Helical" evidence="2">
    <location>
        <begin position="954"/>
        <end position="978"/>
    </location>
</feature>
<feature type="domain" description="Tyrosine-protein kinase ephrin type A/B receptor-like" evidence="3">
    <location>
        <begin position="608"/>
        <end position="656"/>
    </location>
</feature>
<feature type="transmembrane region" description="Helical" evidence="2">
    <location>
        <begin position="775"/>
        <end position="795"/>
    </location>
</feature>
<dbReference type="Proteomes" id="UP000654075">
    <property type="component" value="Unassembled WGS sequence"/>
</dbReference>
<dbReference type="Gene3D" id="3.40.190.10">
    <property type="entry name" value="Periplasmic binding protein-like II"/>
    <property type="match status" value="1"/>
</dbReference>
<dbReference type="InterPro" id="IPR009030">
    <property type="entry name" value="Growth_fac_rcpt_cys_sf"/>
</dbReference>
<feature type="transmembrane region" description="Helical" evidence="2">
    <location>
        <begin position="1091"/>
        <end position="1113"/>
    </location>
</feature>
<dbReference type="EMBL" id="CAJNNV010025538">
    <property type="protein sequence ID" value="CAE8614955.1"/>
    <property type="molecule type" value="Genomic_DNA"/>
</dbReference>
<feature type="compositionally biased region" description="Basic and acidic residues" evidence="1">
    <location>
        <begin position="1506"/>
        <end position="1527"/>
    </location>
</feature>
<dbReference type="SUPFAM" id="SSF57184">
    <property type="entry name" value="Growth factor receptor domain"/>
    <property type="match status" value="1"/>
</dbReference>
<feature type="transmembrane region" description="Helical" evidence="2">
    <location>
        <begin position="870"/>
        <end position="890"/>
    </location>
</feature>
<dbReference type="EMBL" id="CAJNNW010028168">
    <property type="protein sequence ID" value="CAE8694962.1"/>
    <property type="molecule type" value="Genomic_DNA"/>
</dbReference>
<dbReference type="SMART" id="SM01411">
    <property type="entry name" value="Ephrin_rec_like"/>
    <property type="match status" value="2"/>
</dbReference>
<dbReference type="OMA" id="AHANEAM"/>
<dbReference type="InterPro" id="IPR035897">
    <property type="entry name" value="Toll_tir_struct_dom_sf"/>
</dbReference>
<accession>A0A813FKL4</accession>
<keyword evidence="2" id="KW-0472">Membrane</keyword>
<dbReference type="Proteomes" id="UP000626109">
    <property type="component" value="Unassembled WGS sequence"/>
</dbReference>
<dbReference type="InterPro" id="IPR011641">
    <property type="entry name" value="Tyr-kin_ephrin_A/B_rcpt-like"/>
</dbReference>
<reference evidence="4" key="1">
    <citation type="submission" date="2021-02" db="EMBL/GenBank/DDBJ databases">
        <authorList>
            <person name="Dougan E. K."/>
            <person name="Rhodes N."/>
            <person name="Thang M."/>
            <person name="Chan C."/>
        </authorList>
    </citation>
    <scope>NUCLEOTIDE SEQUENCE</scope>
</reference>
<dbReference type="Gene3D" id="2.10.50.10">
    <property type="entry name" value="Tumor Necrosis Factor Receptor, subunit A, domain 2"/>
    <property type="match status" value="2"/>
</dbReference>
<dbReference type="Gene3D" id="3.40.50.10140">
    <property type="entry name" value="Toll/interleukin-1 receptor homology (TIR) domain"/>
    <property type="match status" value="1"/>
</dbReference>
<evidence type="ECO:0000313" key="5">
    <source>
        <dbReference type="EMBL" id="CAE8694962.1"/>
    </source>
</evidence>
<protein>
    <recommendedName>
        <fullName evidence="3">Tyrosine-protein kinase ephrin type A/B receptor-like domain-containing protein</fullName>
    </recommendedName>
</protein>
<evidence type="ECO:0000256" key="1">
    <source>
        <dbReference type="SAM" id="MobiDB-lite"/>
    </source>
</evidence>
<sequence>MFLFRCSYTSYGAAKLVAFWLAAYALGGQSKPLCRIMHSSPLSRWANCTVEIGGLAIQGDEVFNQKFGPTFQTYLTTVLNASHGLEFVALPLNFDQNFDYVGASELDFIYSNPAAYTCMMVEFDLTTVASLMNFRKGNSLDKFAGVMFALANASEFNNTQDLRNARVSAVSISGLGAMQLQQAELLKQGFNIMTDTKRLTFTGNQGQTVQDVQSGYADVGFVRTDMIDSLVASGLTQWEYFKVLNEIPDDTFPFKRSTGFTPEWPIGALGHVPNDVKELVLRALMDLDRDSPNPLLSEPAIQGSFSTWVPPMNYLGLLSMLESISYYDPSQRKCLRNSDVYQAVACPSGYVKQSQDVAFCQTDCKSGYTCLCEPCAKLRDPELVLRAFPLDTLWLGTVNTSELAVRTNFSPECKRMDLCALAASGQQMMWSLLDQVGLDNRRIINAPIITSVKIRLRFDGPSQVMTMENVTIDGLKTQRYVLNTSGAEIGTQVVNVQVNGQQALISPVVVSYFAAPLKVISCPPGQELADTGHCHVCPLGSAGLGGYEDCKLCNPGSYQSLEGQMYCTACPAGTFAPSSGAQTCDPCLAGQSTQDKAGLKQCEACQSGTAAPVNGAERCTLCSRGDFSEIAGATKCEKCEGGQTTSDLGSVNRTMCVCRPGEYLSIGNTTSGQMCRSCPEHIACSMGTTAEDFNPSGPLGFSSKSTILQEGYFSPSDDPTSIFKCLFNKGCPGGPLQAGQANCPTGSGGFLCLSCDEGYVRTSNSCQECTSKDDLLIVVLVVIAVASLPLFLLVGARVPVKELPQGLMAVSIGGLLMFFIQTLATLSAVQVPWESPFKDMLQSLRFVGFDFHELGCWGSVSTQDLYILKMMLPIIAICTLALLAYACQLLRLKNVSISIPGFANAVGQVAMLLFITLCLVVLVPFQCYEHPNGKRSLVTAPAILCSESPAYFEMVVASAFGILVYLNGMVATVIYAVWRYPVAILGDGIRFVHMFRFLFRRFRPECYWFGAGILIRNLLLALFPMVVPPERAYVALLLVQTIMLLSLCASAWFKPWKAPTINEIDAILHMALLVIIHIGAEMLHSSGSSVITSWLACLLALICLISCAVLLLVKLWSALRPKAKFSIFLSHHKAGGACAARFLKLVLGKRVKGPLFYDCDCLTSLGDIFDGVKNSTAVLVILSGETLCRPWCVGEIVTAYHCNIPMQCVTIGSKRSVPSQSTVDKWLTLDEQGMQALFGKFEILRPHGICLEDVAPAMKKCLEKMPLHLELADQDSFEATLGVVLSELCLQRPALVQLNQVQQAKSQQGSTSASLTGDFLLMSDVHDSEATAAARVLKLLIQGKTQKQVVLDAALSLADFKKFLQCQSASCIICWLITSQTMKSPVQLARLALLFKLWPTCVVAPVLIGDALFFPDGKYYEALEKTGGELGPGAKEQLSKLAEAPVELSEVAGAVRRVLENIAYIVNVAHANEAMLNVAVNSLLDGCTALYKKSEKDAFTKAVEGSAKEAQENERDFDGVCAGTDKE</sequence>
<feature type="transmembrane region" description="Helical" evidence="2">
    <location>
        <begin position="1066"/>
        <end position="1085"/>
    </location>
</feature>
<evidence type="ECO:0000256" key="2">
    <source>
        <dbReference type="SAM" id="Phobius"/>
    </source>
</evidence>
<name>A0A813FKL4_POLGL</name>
<organism evidence="4 6">
    <name type="scientific">Polarella glacialis</name>
    <name type="common">Dinoflagellate</name>
    <dbReference type="NCBI Taxonomy" id="89957"/>
    <lineage>
        <taxon>Eukaryota</taxon>
        <taxon>Sar</taxon>
        <taxon>Alveolata</taxon>
        <taxon>Dinophyceae</taxon>
        <taxon>Suessiales</taxon>
        <taxon>Suessiaceae</taxon>
        <taxon>Polarella</taxon>
    </lineage>
</organism>
<keyword evidence="2" id="KW-1133">Transmembrane helix</keyword>
<dbReference type="Pfam" id="PF07699">
    <property type="entry name" value="Ephrin_rec_like"/>
    <property type="match status" value="2"/>
</dbReference>
<comment type="caution">
    <text evidence="4">The sequence shown here is derived from an EMBL/GenBank/DDBJ whole genome shotgun (WGS) entry which is preliminary data.</text>
</comment>
<dbReference type="SUPFAM" id="SSF52200">
    <property type="entry name" value="Toll/Interleukin receptor TIR domain"/>
    <property type="match status" value="1"/>
</dbReference>
<dbReference type="PANTHER" id="PTHR46967">
    <property type="entry name" value="INSULIN-LIKE GROWTH FACTOR BINDING PROTEIN,N-TERMINAL"/>
    <property type="match status" value="1"/>
</dbReference>
<feature type="transmembrane region" description="Helical" evidence="2">
    <location>
        <begin position="1006"/>
        <end position="1027"/>
    </location>
</feature>
<proteinExistence type="predicted"/>
<dbReference type="OrthoDB" id="439917at2759"/>
<feature type="transmembrane region" description="Helical" evidence="2">
    <location>
        <begin position="807"/>
        <end position="831"/>
    </location>
</feature>
<dbReference type="SUPFAM" id="SSF53850">
    <property type="entry name" value="Periplasmic binding protein-like II"/>
    <property type="match status" value="1"/>
</dbReference>
<evidence type="ECO:0000313" key="4">
    <source>
        <dbReference type="EMBL" id="CAE8614955.1"/>
    </source>
</evidence>
<feature type="transmembrane region" description="Helical" evidence="2">
    <location>
        <begin position="1033"/>
        <end position="1054"/>
    </location>
</feature>
<feature type="transmembrane region" description="Helical" evidence="2">
    <location>
        <begin position="902"/>
        <end position="925"/>
    </location>
</feature>
<keyword evidence="2" id="KW-0812">Transmembrane</keyword>
<feature type="domain" description="Tyrosine-protein kinase ephrin type A/B receptor-like" evidence="3">
    <location>
        <begin position="546"/>
        <end position="587"/>
    </location>
</feature>
<feature type="region of interest" description="Disordered" evidence="1">
    <location>
        <begin position="1505"/>
        <end position="1527"/>
    </location>
</feature>
<dbReference type="Pfam" id="PF12974">
    <property type="entry name" value="Phosphonate-bd"/>
    <property type="match status" value="1"/>
</dbReference>